<dbReference type="Proteomes" id="UP000219338">
    <property type="component" value="Unassembled WGS sequence"/>
</dbReference>
<dbReference type="OMA" id="WEFFEEV"/>
<name>A0A284RXG7_ARMOS</name>
<dbReference type="EMBL" id="FUEG01000020">
    <property type="protein sequence ID" value="SJL13448.1"/>
    <property type="molecule type" value="Genomic_DNA"/>
</dbReference>
<organism evidence="1 2">
    <name type="scientific">Armillaria ostoyae</name>
    <name type="common">Armillaria root rot fungus</name>
    <dbReference type="NCBI Taxonomy" id="47428"/>
    <lineage>
        <taxon>Eukaryota</taxon>
        <taxon>Fungi</taxon>
        <taxon>Dikarya</taxon>
        <taxon>Basidiomycota</taxon>
        <taxon>Agaricomycotina</taxon>
        <taxon>Agaricomycetes</taxon>
        <taxon>Agaricomycetidae</taxon>
        <taxon>Agaricales</taxon>
        <taxon>Marasmiineae</taxon>
        <taxon>Physalacriaceae</taxon>
        <taxon>Armillaria</taxon>
    </lineage>
</organism>
<keyword evidence="2" id="KW-1185">Reference proteome</keyword>
<proteinExistence type="predicted"/>
<accession>A0A284RXG7</accession>
<evidence type="ECO:0000313" key="1">
    <source>
        <dbReference type="EMBL" id="SJL13448.1"/>
    </source>
</evidence>
<gene>
    <name evidence="1" type="ORF">ARMOST_16892</name>
</gene>
<protein>
    <submittedName>
        <fullName evidence="1">Uncharacterized protein</fullName>
    </submittedName>
</protein>
<sequence length="324" mass="35995">MNPRMGEYVVIQVDPFASLESASLYDPEVIRACQAMGNKKYVACLTWALPSTSKYLSGTVCFVSQGFTAGNPDEDITPAMSLPILPNTYHPESREPLDPKEPLPWPDLYQQTQAVSKIRFRGMPADGTQSPHALSISERYELQLGQEVDECRREDLVQARQKAADCESATSSSCTALATSDAGWSVDETVCTDSVAGHGSLAEIVPVVEMSIDLESVDVVNDPWEFFEEVQFLERLVYEHKKRHRLAIEKAIKLDSELAERIILKHRASSLEKDNSLRFKQVVRSCRKKLHALASFNASESRKGLGLPVESPKGPLDGVHSCWL</sequence>
<dbReference type="OrthoDB" id="3053346at2759"/>
<dbReference type="AlphaFoldDB" id="A0A284RXG7"/>
<evidence type="ECO:0000313" key="2">
    <source>
        <dbReference type="Proteomes" id="UP000219338"/>
    </source>
</evidence>
<reference evidence="2" key="1">
    <citation type="journal article" date="2017" name="Nat. Ecol. Evol.">
        <title>Genome expansion and lineage-specific genetic innovations in the forest pathogenic fungi Armillaria.</title>
        <authorList>
            <person name="Sipos G."/>
            <person name="Prasanna A.N."/>
            <person name="Walter M.C."/>
            <person name="O'Connor E."/>
            <person name="Balint B."/>
            <person name="Krizsan K."/>
            <person name="Kiss B."/>
            <person name="Hess J."/>
            <person name="Varga T."/>
            <person name="Slot J."/>
            <person name="Riley R."/>
            <person name="Boka B."/>
            <person name="Rigling D."/>
            <person name="Barry K."/>
            <person name="Lee J."/>
            <person name="Mihaltcheva S."/>
            <person name="LaButti K."/>
            <person name="Lipzen A."/>
            <person name="Waldron R."/>
            <person name="Moloney N.M."/>
            <person name="Sperisen C."/>
            <person name="Kredics L."/>
            <person name="Vagvoelgyi C."/>
            <person name="Patrignani A."/>
            <person name="Fitzpatrick D."/>
            <person name="Nagy I."/>
            <person name="Doyle S."/>
            <person name="Anderson J.B."/>
            <person name="Grigoriev I.V."/>
            <person name="Gueldener U."/>
            <person name="Muensterkoetter M."/>
            <person name="Nagy L.G."/>
        </authorList>
    </citation>
    <scope>NUCLEOTIDE SEQUENCE [LARGE SCALE GENOMIC DNA]</scope>
    <source>
        <strain evidence="2">C18/9</strain>
    </source>
</reference>